<dbReference type="Pfam" id="PF12697">
    <property type="entry name" value="Abhydrolase_6"/>
    <property type="match status" value="1"/>
</dbReference>
<dbReference type="PANTHER" id="PTHR37017">
    <property type="entry name" value="AB HYDROLASE-1 DOMAIN-CONTAINING PROTEIN-RELATED"/>
    <property type="match status" value="1"/>
</dbReference>
<organism evidence="2 3">
    <name type="scientific">Phytohabitans flavus</name>
    <dbReference type="NCBI Taxonomy" id="1076124"/>
    <lineage>
        <taxon>Bacteria</taxon>
        <taxon>Bacillati</taxon>
        <taxon>Actinomycetota</taxon>
        <taxon>Actinomycetes</taxon>
        <taxon>Micromonosporales</taxon>
        <taxon>Micromonosporaceae</taxon>
    </lineage>
</organism>
<dbReference type="PANTHER" id="PTHR37017:SF11">
    <property type="entry name" value="ESTERASE_LIPASE_THIOESTERASE DOMAIN-CONTAINING PROTEIN"/>
    <property type="match status" value="1"/>
</dbReference>
<dbReference type="AlphaFoldDB" id="A0A6F8XLL8"/>
<dbReference type="InterPro" id="IPR052897">
    <property type="entry name" value="Sec-Metab_Biosynth_Hydrolase"/>
</dbReference>
<dbReference type="Gene3D" id="3.40.50.1820">
    <property type="entry name" value="alpha/beta hydrolase"/>
    <property type="match status" value="1"/>
</dbReference>
<evidence type="ECO:0000313" key="3">
    <source>
        <dbReference type="Proteomes" id="UP000502508"/>
    </source>
</evidence>
<name>A0A6F8XLL8_9ACTN</name>
<sequence>MSGNGKPTVVLVHGAFADTSSWSGVISELRRNGITARAFPNGLRTGQVDGAHLADYIGSIDGPVLLVGHSYGGIVITEAATRSDKVTGLVYVAAFALEENETPLGYLGQFPANELGTALVDQHFTTPEGADEVELYLATDKFRKIFAADLPAEVTDVQAVSQRPILAKAFGTPAGKAAWTSTPSWYLVAEQDEAIHPDAQRAMAERSGSSTVNVPASHSVAGSQPAVVANLIINAIKQLEEK</sequence>
<dbReference type="GO" id="GO:0016787">
    <property type="term" value="F:hydrolase activity"/>
    <property type="evidence" value="ECO:0007669"/>
    <property type="project" value="UniProtKB-KW"/>
</dbReference>
<keyword evidence="3" id="KW-1185">Reference proteome</keyword>
<reference evidence="2 3" key="2">
    <citation type="submission" date="2020-03" db="EMBL/GenBank/DDBJ databases">
        <authorList>
            <person name="Ichikawa N."/>
            <person name="Kimura A."/>
            <person name="Kitahashi Y."/>
            <person name="Uohara A."/>
        </authorList>
    </citation>
    <scope>NUCLEOTIDE SEQUENCE [LARGE SCALE GENOMIC DNA]</scope>
    <source>
        <strain evidence="2 3">NBRC 107702</strain>
    </source>
</reference>
<dbReference type="InterPro" id="IPR029058">
    <property type="entry name" value="AB_hydrolase_fold"/>
</dbReference>
<evidence type="ECO:0000259" key="1">
    <source>
        <dbReference type="Pfam" id="PF12697"/>
    </source>
</evidence>
<dbReference type="SUPFAM" id="SSF53474">
    <property type="entry name" value="alpha/beta-Hydrolases"/>
    <property type="match status" value="1"/>
</dbReference>
<gene>
    <name evidence="2" type="ORF">Pflav_011220</name>
</gene>
<feature type="domain" description="AB hydrolase-1" evidence="1">
    <location>
        <begin position="9"/>
        <end position="230"/>
    </location>
</feature>
<keyword evidence="2" id="KW-0378">Hydrolase</keyword>
<dbReference type="KEGG" id="pfla:Pflav_011220"/>
<evidence type="ECO:0000313" key="2">
    <source>
        <dbReference type="EMBL" id="BCB74712.1"/>
    </source>
</evidence>
<reference evidence="2 3" key="1">
    <citation type="submission" date="2020-03" db="EMBL/GenBank/DDBJ databases">
        <title>Whole genome shotgun sequence of Phytohabitans flavus NBRC 107702.</title>
        <authorList>
            <person name="Komaki H."/>
            <person name="Tamura T."/>
        </authorList>
    </citation>
    <scope>NUCLEOTIDE SEQUENCE [LARGE SCALE GENOMIC DNA]</scope>
    <source>
        <strain evidence="2 3">NBRC 107702</strain>
    </source>
</reference>
<accession>A0A6F8XLL8</accession>
<dbReference type="Proteomes" id="UP000502508">
    <property type="component" value="Chromosome"/>
</dbReference>
<dbReference type="RefSeq" id="WP_173034187.1">
    <property type="nucleotide sequence ID" value="NZ_AP022870.1"/>
</dbReference>
<dbReference type="EMBL" id="AP022870">
    <property type="protein sequence ID" value="BCB74712.1"/>
    <property type="molecule type" value="Genomic_DNA"/>
</dbReference>
<proteinExistence type="predicted"/>
<dbReference type="InterPro" id="IPR000073">
    <property type="entry name" value="AB_hydrolase_1"/>
</dbReference>
<protein>
    <submittedName>
        <fullName evidence="2">Alpha/beta hydrolase</fullName>
    </submittedName>
</protein>